<protein>
    <submittedName>
        <fullName evidence="2">Uncharacterized protein</fullName>
    </submittedName>
</protein>
<evidence type="ECO:0000313" key="3">
    <source>
        <dbReference type="Proteomes" id="UP001203338"/>
    </source>
</evidence>
<reference evidence="2 3" key="1">
    <citation type="submission" date="2022-05" db="EMBL/GenBank/DDBJ databases">
        <authorList>
            <person name="Park J.-S."/>
        </authorList>
    </citation>
    <scope>NUCLEOTIDE SEQUENCE [LARGE SCALE GENOMIC DNA]</scope>
    <source>
        <strain evidence="2 3">2012CJ34-2</strain>
    </source>
</reference>
<feature type="chain" id="PRO_5046467003" evidence="1">
    <location>
        <begin position="25"/>
        <end position="117"/>
    </location>
</feature>
<evidence type="ECO:0000313" key="2">
    <source>
        <dbReference type="EMBL" id="MCL6269111.1"/>
    </source>
</evidence>
<dbReference type="EMBL" id="JAMFLX010000004">
    <property type="protein sequence ID" value="MCL6269111.1"/>
    <property type="molecule type" value="Genomic_DNA"/>
</dbReference>
<keyword evidence="3" id="KW-1185">Reference proteome</keyword>
<feature type="signal peptide" evidence="1">
    <location>
        <begin position="1"/>
        <end position="24"/>
    </location>
</feature>
<organism evidence="2 3">
    <name type="scientific">Parendozoicomonas callyspongiae</name>
    <dbReference type="NCBI Taxonomy" id="2942213"/>
    <lineage>
        <taxon>Bacteria</taxon>
        <taxon>Pseudomonadati</taxon>
        <taxon>Pseudomonadota</taxon>
        <taxon>Gammaproteobacteria</taxon>
        <taxon>Oceanospirillales</taxon>
        <taxon>Endozoicomonadaceae</taxon>
        <taxon>Parendozoicomonas</taxon>
    </lineage>
</organism>
<proteinExistence type="predicted"/>
<sequence length="117" mass="12218">MLKKAGKFAGAVLAAGLLSAPVMADITVGKHKSNRLGKGEQLAPNWSTTHSNPVLNNYQETIRFIEVCVNGRSFVAAQTMAGVWDMKTGAGAGAGIGIVQVFEQAPDGNMQAVSCKN</sequence>
<evidence type="ECO:0000256" key="1">
    <source>
        <dbReference type="SAM" id="SignalP"/>
    </source>
</evidence>
<accession>A0ABT0PDK5</accession>
<comment type="caution">
    <text evidence="2">The sequence shown here is derived from an EMBL/GenBank/DDBJ whole genome shotgun (WGS) entry which is preliminary data.</text>
</comment>
<dbReference type="RefSeq" id="WP_249697992.1">
    <property type="nucleotide sequence ID" value="NZ_JAMFLX010000004.1"/>
</dbReference>
<dbReference type="Proteomes" id="UP001203338">
    <property type="component" value="Unassembled WGS sequence"/>
</dbReference>
<name>A0ABT0PDK5_9GAMM</name>
<keyword evidence="1" id="KW-0732">Signal</keyword>
<gene>
    <name evidence="2" type="ORF">M3P05_04035</name>
</gene>